<keyword evidence="3" id="KW-1185">Reference proteome</keyword>
<feature type="transmembrane region" description="Helical" evidence="1">
    <location>
        <begin position="520"/>
        <end position="542"/>
    </location>
</feature>
<reference evidence="2 3" key="1">
    <citation type="submission" date="2019-08" db="EMBL/GenBank/DDBJ databases">
        <title>Complete genome sequence of Candidatus Uab amorphum.</title>
        <authorList>
            <person name="Shiratori T."/>
            <person name="Suzuki S."/>
            <person name="Kakizawa Y."/>
            <person name="Ishida K."/>
        </authorList>
    </citation>
    <scope>NUCLEOTIDE SEQUENCE [LARGE SCALE GENOMIC DNA]</scope>
    <source>
        <strain evidence="2 3">SRT547</strain>
    </source>
</reference>
<feature type="transmembrane region" description="Helical" evidence="1">
    <location>
        <begin position="42"/>
        <end position="61"/>
    </location>
</feature>
<feature type="transmembrane region" description="Helical" evidence="1">
    <location>
        <begin position="13"/>
        <end position="30"/>
    </location>
</feature>
<dbReference type="EMBL" id="AP019860">
    <property type="protein sequence ID" value="BBM87174.1"/>
    <property type="molecule type" value="Genomic_DNA"/>
</dbReference>
<dbReference type="Proteomes" id="UP000326354">
    <property type="component" value="Chromosome"/>
</dbReference>
<keyword evidence="1" id="KW-0472">Membrane</keyword>
<feature type="transmembrane region" description="Helical" evidence="1">
    <location>
        <begin position="173"/>
        <end position="193"/>
    </location>
</feature>
<gene>
    <name evidence="2" type="ORF">UABAM_05577</name>
</gene>
<proteinExistence type="predicted"/>
<dbReference type="RefSeq" id="WP_151971201.1">
    <property type="nucleotide sequence ID" value="NZ_AP019860.1"/>
</dbReference>
<keyword evidence="1" id="KW-1133">Transmembrane helix</keyword>
<sequence length="607" mass="70288">MIWAIILKELREHGKWFVLGAFAAMLYLYTDVMTGHSDMAKVILHISIVTGIVLGLLQTLPEKYLGLFPFLRHRPMTLTSIFMAKVVAALILFSIVVVVPCFIAIMLVDDLTKMLIHYTSAQIVTNMLFGVVVYFLTMTFVLREARFYGSRVVGILFAVVCYYIAYEATTKEHFLFFMTCVGCTVVMAGWGTFTDQRSRIVTKASIGITLLVSYITVTLFVVINLEAMAKQFSVKDDKNDSSIYYRVTSQGPISIERNKTWVYKDANNHILSDKQVESIFEEELLGMYLRQKPTGNTNYLRKKYYTRLTSHFYYSKLQKRILAYKDDGRYEGSIGIDGFYQEQTDNLHQEEYFDNENLNEKLLIRSQRELHLFDTNNKKIELFFSCHEDIRKFDVVASDKNIPMEIVVLTEKHLYILDPSGKAISQIQHLPLKQYDKIRILITNQKQYIFRYIKTDSEKDRVIEYARTGKITKEYTVTKNPEYVEDYDWRMYFLKSSLLSNFACKYFLPHLSLPNYKASLLWLVMIPCLLCLVIARIYAVSIYETTCWMIVCCVAGIPGLLTFVSMCHFVVVRCHFCNAKYNLQNKCCQKCSAKPLTPAKDGTEIFA</sequence>
<organism evidence="2 3">
    <name type="scientific">Uabimicrobium amorphum</name>
    <dbReference type="NCBI Taxonomy" id="2596890"/>
    <lineage>
        <taxon>Bacteria</taxon>
        <taxon>Pseudomonadati</taxon>
        <taxon>Planctomycetota</taxon>
        <taxon>Candidatus Uabimicrobiia</taxon>
        <taxon>Candidatus Uabimicrobiales</taxon>
        <taxon>Candidatus Uabimicrobiaceae</taxon>
        <taxon>Candidatus Uabimicrobium</taxon>
    </lineage>
</organism>
<feature type="transmembrane region" description="Helical" evidence="1">
    <location>
        <begin position="81"/>
        <end position="108"/>
    </location>
</feature>
<accession>A0A5S9ISL8</accession>
<feature type="transmembrane region" description="Helical" evidence="1">
    <location>
        <begin position="548"/>
        <end position="572"/>
    </location>
</feature>
<evidence type="ECO:0000256" key="1">
    <source>
        <dbReference type="SAM" id="Phobius"/>
    </source>
</evidence>
<protein>
    <submittedName>
        <fullName evidence="2">Uncharacterized protein</fullName>
    </submittedName>
</protein>
<name>A0A5S9ISL8_UABAM</name>
<evidence type="ECO:0000313" key="3">
    <source>
        <dbReference type="Proteomes" id="UP000326354"/>
    </source>
</evidence>
<feature type="transmembrane region" description="Helical" evidence="1">
    <location>
        <begin position="205"/>
        <end position="225"/>
    </location>
</feature>
<dbReference type="AlphaFoldDB" id="A0A5S9ISL8"/>
<dbReference type="KEGG" id="uam:UABAM_05577"/>
<evidence type="ECO:0000313" key="2">
    <source>
        <dbReference type="EMBL" id="BBM87174.1"/>
    </source>
</evidence>
<feature type="transmembrane region" description="Helical" evidence="1">
    <location>
        <begin position="148"/>
        <end position="166"/>
    </location>
</feature>
<feature type="transmembrane region" description="Helical" evidence="1">
    <location>
        <begin position="115"/>
        <end position="136"/>
    </location>
</feature>
<keyword evidence="1" id="KW-0812">Transmembrane</keyword>